<dbReference type="GO" id="GO:0005548">
    <property type="term" value="F:phospholipid transporter activity"/>
    <property type="evidence" value="ECO:0007669"/>
    <property type="project" value="TreeGrafter"/>
</dbReference>
<dbReference type="KEGG" id="dalk:DSCA_45370"/>
<dbReference type="RefSeq" id="WP_155318544.1">
    <property type="nucleotide sequence ID" value="NZ_AP021874.1"/>
</dbReference>
<feature type="transmembrane region" description="Helical" evidence="1">
    <location>
        <begin position="90"/>
        <end position="110"/>
    </location>
</feature>
<evidence type="ECO:0000313" key="2">
    <source>
        <dbReference type="EMBL" id="BBO70607.1"/>
    </source>
</evidence>
<evidence type="ECO:0000256" key="1">
    <source>
        <dbReference type="SAM" id="Phobius"/>
    </source>
</evidence>
<protein>
    <submittedName>
        <fullName evidence="2">Toluene tolerance protein Ttg2B</fullName>
    </submittedName>
</protein>
<proteinExistence type="predicted"/>
<accession>A0A5K7Z1E5</accession>
<reference evidence="2 3" key="1">
    <citation type="submission" date="2019-11" db="EMBL/GenBank/DDBJ databases">
        <title>Comparative genomics of hydrocarbon-degrading Desulfosarcina strains.</title>
        <authorList>
            <person name="Watanabe M."/>
            <person name="Kojima H."/>
            <person name="Fukui M."/>
        </authorList>
    </citation>
    <scope>NUCLEOTIDE SEQUENCE [LARGE SCALE GENOMIC DNA]</scope>
    <source>
        <strain evidence="2 3">PL12</strain>
    </source>
</reference>
<name>A0A5K7Z1E5_9BACT</name>
<dbReference type="AlphaFoldDB" id="A0A5K7Z1E5"/>
<dbReference type="GO" id="GO:0043190">
    <property type="term" value="C:ATP-binding cassette (ABC) transporter complex"/>
    <property type="evidence" value="ECO:0007669"/>
    <property type="project" value="InterPro"/>
</dbReference>
<dbReference type="EMBL" id="AP021874">
    <property type="protein sequence ID" value="BBO70607.1"/>
    <property type="molecule type" value="Genomic_DNA"/>
</dbReference>
<keyword evidence="1" id="KW-1133">Transmembrane helix</keyword>
<keyword evidence="1" id="KW-0472">Membrane</keyword>
<evidence type="ECO:0000313" key="3">
    <source>
        <dbReference type="Proteomes" id="UP000427906"/>
    </source>
</evidence>
<organism evidence="2 3">
    <name type="scientific">Desulfosarcina alkanivorans</name>
    <dbReference type="NCBI Taxonomy" id="571177"/>
    <lineage>
        <taxon>Bacteria</taxon>
        <taxon>Pseudomonadati</taxon>
        <taxon>Thermodesulfobacteriota</taxon>
        <taxon>Desulfobacteria</taxon>
        <taxon>Desulfobacterales</taxon>
        <taxon>Desulfosarcinaceae</taxon>
        <taxon>Desulfosarcina</taxon>
    </lineage>
</organism>
<dbReference type="OrthoDB" id="9805022at2"/>
<dbReference type="Proteomes" id="UP000427906">
    <property type="component" value="Chromosome"/>
</dbReference>
<sequence>MKRFVGALGRKTIQSVNRLMDLCALTYRLAGIALPLPRTGRVLIRRVVVEQVYFTAVQALPVIIPVALIIGTMMIIQFSQLSGQVDLGKLVVLLILREIGPLITAIIVILRSATAVTIEMSYMNVLNEIDALEMAGIDPLHALCFPRLVGITSAIVSLILVFDLMAIIGGYAIVKGVTILPVEGFFQQIAKGVVGSDITVGILKGIFFGVTITVTCLYHGLSRKSQITQVPVATSRAAVDCFFYCLVINIFISFIFYV</sequence>
<dbReference type="PANTHER" id="PTHR30188">
    <property type="entry name" value="ABC TRANSPORTER PERMEASE PROTEIN-RELATED"/>
    <property type="match status" value="1"/>
</dbReference>
<keyword evidence="3" id="KW-1185">Reference proteome</keyword>
<dbReference type="Pfam" id="PF02405">
    <property type="entry name" value="MlaE"/>
    <property type="match status" value="1"/>
</dbReference>
<keyword evidence="1" id="KW-0812">Transmembrane</keyword>
<feature type="transmembrane region" description="Helical" evidence="1">
    <location>
        <begin position="148"/>
        <end position="174"/>
    </location>
</feature>
<gene>
    <name evidence="2" type="ORF">DSCA_45370</name>
</gene>
<dbReference type="InterPro" id="IPR030802">
    <property type="entry name" value="Permease_MalE"/>
</dbReference>
<feature type="transmembrane region" description="Helical" evidence="1">
    <location>
        <begin position="237"/>
        <end position="257"/>
    </location>
</feature>
<feature type="transmembrane region" description="Helical" evidence="1">
    <location>
        <begin position="52"/>
        <end position="78"/>
    </location>
</feature>
<feature type="transmembrane region" description="Helical" evidence="1">
    <location>
        <begin position="194"/>
        <end position="217"/>
    </location>
</feature>
<dbReference type="PANTHER" id="PTHR30188:SF4">
    <property type="entry name" value="PROTEIN TRIGALACTOSYLDIACYLGLYCEROL 1, CHLOROPLASTIC"/>
    <property type="match status" value="1"/>
</dbReference>